<dbReference type="SUPFAM" id="SSF52172">
    <property type="entry name" value="CheY-like"/>
    <property type="match status" value="1"/>
</dbReference>
<evidence type="ECO:0000256" key="1">
    <source>
        <dbReference type="ARBA" id="ARBA00022553"/>
    </source>
</evidence>
<dbReference type="PANTHER" id="PTHR44591">
    <property type="entry name" value="STRESS RESPONSE REGULATOR PROTEIN 1"/>
    <property type="match status" value="1"/>
</dbReference>
<protein>
    <submittedName>
        <fullName evidence="4">Response regulator</fullName>
    </submittedName>
</protein>
<reference evidence="4" key="1">
    <citation type="journal article" date="2020" name="mSystems">
        <title>Genome- and Community-Level Interaction Insights into Carbon Utilization and Element Cycling Functions of Hydrothermarchaeota in Hydrothermal Sediment.</title>
        <authorList>
            <person name="Zhou Z."/>
            <person name="Liu Y."/>
            <person name="Xu W."/>
            <person name="Pan J."/>
            <person name="Luo Z.H."/>
            <person name="Li M."/>
        </authorList>
    </citation>
    <scope>NUCLEOTIDE SEQUENCE [LARGE SCALE GENOMIC DNA]</scope>
    <source>
        <strain evidence="4">SpSt-1220</strain>
    </source>
</reference>
<evidence type="ECO:0000259" key="3">
    <source>
        <dbReference type="PROSITE" id="PS50110"/>
    </source>
</evidence>
<gene>
    <name evidence="4" type="ORF">ENN94_00870</name>
</gene>
<dbReference type="PANTHER" id="PTHR44591:SF3">
    <property type="entry name" value="RESPONSE REGULATORY DOMAIN-CONTAINING PROTEIN"/>
    <property type="match status" value="1"/>
</dbReference>
<dbReference type="Proteomes" id="UP000886162">
    <property type="component" value="Unassembled WGS sequence"/>
</dbReference>
<dbReference type="EMBL" id="DSDO01000059">
    <property type="protein sequence ID" value="HDR46233.1"/>
    <property type="molecule type" value="Genomic_DNA"/>
</dbReference>
<organism evidence="4">
    <name type="scientific">Geoalkalibacter subterraneus</name>
    <dbReference type="NCBI Taxonomy" id="483547"/>
    <lineage>
        <taxon>Bacteria</taxon>
        <taxon>Pseudomonadati</taxon>
        <taxon>Thermodesulfobacteriota</taxon>
        <taxon>Desulfuromonadia</taxon>
        <taxon>Desulfuromonadales</taxon>
        <taxon>Geoalkalibacteraceae</taxon>
        <taxon>Geoalkalibacter</taxon>
    </lineage>
</organism>
<keyword evidence="1 2" id="KW-0597">Phosphoprotein</keyword>
<accession>A0A831PGT9</accession>
<evidence type="ECO:0000313" key="4">
    <source>
        <dbReference type="EMBL" id="HDR46233.1"/>
    </source>
</evidence>
<dbReference type="InterPro" id="IPR001789">
    <property type="entry name" value="Sig_transdc_resp-reg_receiver"/>
</dbReference>
<feature type="domain" description="Response regulatory" evidence="3">
    <location>
        <begin position="5"/>
        <end position="82"/>
    </location>
</feature>
<dbReference type="Gene3D" id="3.40.50.2300">
    <property type="match status" value="1"/>
</dbReference>
<dbReference type="GO" id="GO:0000160">
    <property type="term" value="P:phosphorelay signal transduction system"/>
    <property type="evidence" value="ECO:0007669"/>
    <property type="project" value="InterPro"/>
</dbReference>
<feature type="non-terminal residue" evidence="4">
    <location>
        <position position="82"/>
    </location>
</feature>
<dbReference type="Pfam" id="PF00072">
    <property type="entry name" value="Response_reg"/>
    <property type="match status" value="1"/>
</dbReference>
<comment type="caution">
    <text evidence="4">The sequence shown here is derived from an EMBL/GenBank/DDBJ whole genome shotgun (WGS) entry which is preliminary data.</text>
</comment>
<dbReference type="InterPro" id="IPR011006">
    <property type="entry name" value="CheY-like_superfamily"/>
</dbReference>
<feature type="modified residue" description="4-aspartylphosphate" evidence="2">
    <location>
        <position position="54"/>
    </location>
</feature>
<sequence>MAKGRILAIDDEKFFHELYRDLLTPEGYAVRCVSGGEEALELLKREDFDLVISDLEMPGLDGVETSRRIKLFNPDQEVIVVS</sequence>
<evidence type="ECO:0000256" key="2">
    <source>
        <dbReference type="PROSITE-ProRule" id="PRU00169"/>
    </source>
</evidence>
<dbReference type="InterPro" id="IPR050595">
    <property type="entry name" value="Bact_response_regulator"/>
</dbReference>
<dbReference type="PROSITE" id="PS50110">
    <property type="entry name" value="RESPONSE_REGULATORY"/>
    <property type="match status" value="1"/>
</dbReference>
<dbReference type="AlphaFoldDB" id="A0A831PGT9"/>
<proteinExistence type="predicted"/>
<name>A0A831PGT9_9BACT</name>